<proteinExistence type="predicted"/>
<dbReference type="Proteomes" id="UP000053681">
    <property type="component" value="Unassembled WGS sequence"/>
</dbReference>
<reference evidence="1 2" key="1">
    <citation type="submission" date="2015-11" db="EMBL/GenBank/DDBJ databases">
        <title>Bacillus caseinolyticus sp nov.</title>
        <authorList>
            <person name="Dastager S.G."/>
            <person name="Mawlankar R."/>
        </authorList>
    </citation>
    <scope>NUCLEOTIDE SEQUENCE [LARGE SCALE GENOMIC DNA]</scope>
    <source>
        <strain evidence="1 2">SGD-V-76</strain>
    </source>
</reference>
<accession>A0A0V8JM54</accession>
<dbReference type="EMBL" id="LNQP01000029">
    <property type="protein sequence ID" value="KSU88097.1"/>
    <property type="molecule type" value="Genomic_DNA"/>
</dbReference>
<protein>
    <submittedName>
        <fullName evidence="1">Uncharacterized protein</fullName>
    </submittedName>
</protein>
<name>A0A0V8JM54_9BACI</name>
<gene>
    <name evidence="1" type="ORF">AS180_09790</name>
</gene>
<evidence type="ECO:0000313" key="1">
    <source>
        <dbReference type="EMBL" id="KSU88097.1"/>
    </source>
</evidence>
<comment type="caution">
    <text evidence="1">The sequence shown here is derived from an EMBL/GenBank/DDBJ whole genome shotgun (WGS) entry which is preliminary data.</text>
</comment>
<organism evidence="1 2">
    <name type="scientific">Priestia veravalensis</name>
    <dbReference type="NCBI Taxonomy" id="1414648"/>
    <lineage>
        <taxon>Bacteria</taxon>
        <taxon>Bacillati</taxon>
        <taxon>Bacillota</taxon>
        <taxon>Bacilli</taxon>
        <taxon>Bacillales</taxon>
        <taxon>Bacillaceae</taxon>
        <taxon>Priestia</taxon>
    </lineage>
</organism>
<evidence type="ECO:0000313" key="2">
    <source>
        <dbReference type="Proteomes" id="UP000053681"/>
    </source>
</evidence>
<dbReference type="AlphaFoldDB" id="A0A0V8JM54"/>
<keyword evidence="2" id="KW-1185">Reference proteome</keyword>
<sequence>MAQLIKIQDYLSRYERDLYHYSSQFTRVKQHNWEKAKDYFYNGEEEVQLDDIDESPTSEPSLFRKVKSFFKKDEVAETDKEYMEVEIEKEAEENFDAENLTAFVTEPKSLQDLKVLFLENVFQMQMRWATSTLFELSNADKRYFYDEKLQYFLKSFPDTFLLMYKPVFLVKKAPVEAEVILITPTETICIAMVEGKNGSVFQYSKENFWTELIGKDKKKVLNPVLGLNRTEQLVKSLYQSHNIDRPIRKILLSRNGFFDSPTEPYQIDFIDKRNYEEWFYNLRRLSAPLKFNQLQAAEALLKHSQSIYFDRSENE</sequence>
<dbReference type="RefSeq" id="WP_025909499.1">
    <property type="nucleotide sequence ID" value="NZ_KQ758645.1"/>
</dbReference>